<organism evidence="1 2">
    <name type="scientific">Recurvomyces mirabilis</name>
    <dbReference type="NCBI Taxonomy" id="574656"/>
    <lineage>
        <taxon>Eukaryota</taxon>
        <taxon>Fungi</taxon>
        <taxon>Dikarya</taxon>
        <taxon>Ascomycota</taxon>
        <taxon>Pezizomycotina</taxon>
        <taxon>Dothideomycetes</taxon>
        <taxon>Dothideomycetidae</taxon>
        <taxon>Mycosphaerellales</taxon>
        <taxon>Teratosphaeriaceae</taxon>
        <taxon>Recurvomyces</taxon>
    </lineage>
</organism>
<comment type="caution">
    <text evidence="1">The sequence shown here is derived from an EMBL/GenBank/DDBJ whole genome shotgun (WGS) entry which is preliminary data.</text>
</comment>
<proteinExistence type="predicted"/>
<protein>
    <submittedName>
        <fullName evidence="1">Uncharacterized protein</fullName>
    </submittedName>
</protein>
<dbReference type="EMBL" id="JAUTXT010000003">
    <property type="protein sequence ID" value="KAK3678733.1"/>
    <property type="molecule type" value="Genomic_DNA"/>
</dbReference>
<evidence type="ECO:0000313" key="2">
    <source>
        <dbReference type="Proteomes" id="UP001274830"/>
    </source>
</evidence>
<sequence length="190" mass="21920">MAETSIVIQRKTLNTSPDARLNSYDHHSRAPWLEGTGYLTPLYLYHREQALLPFHVAHWMTSGVEPRMLAQPSWIIDVSRDQIEGLLTLAAKIDYNRDKHGEIWAELSDIVQSFPYLPWSTTGHFVRMSSCSFKDLDHRFLKATYGIRGAMLKLVHSKATEHSLLNLLDREDFVLDNKLNVFPFIPNSIR</sequence>
<name>A0AAE1C5D5_9PEZI</name>
<dbReference type="AlphaFoldDB" id="A0AAE1C5D5"/>
<gene>
    <name evidence="1" type="ORF">LTR78_001186</name>
</gene>
<dbReference type="Proteomes" id="UP001274830">
    <property type="component" value="Unassembled WGS sequence"/>
</dbReference>
<accession>A0AAE1C5D5</accession>
<reference evidence="1" key="1">
    <citation type="submission" date="2023-07" db="EMBL/GenBank/DDBJ databases">
        <title>Black Yeasts Isolated from many extreme environments.</title>
        <authorList>
            <person name="Coleine C."/>
            <person name="Stajich J.E."/>
            <person name="Selbmann L."/>
        </authorList>
    </citation>
    <scope>NUCLEOTIDE SEQUENCE</scope>
    <source>
        <strain evidence="1">CCFEE 5485</strain>
    </source>
</reference>
<keyword evidence="2" id="KW-1185">Reference proteome</keyword>
<evidence type="ECO:0000313" key="1">
    <source>
        <dbReference type="EMBL" id="KAK3678733.1"/>
    </source>
</evidence>